<keyword evidence="1" id="KW-0202">Cytokine</keyword>
<evidence type="ECO:0000256" key="1">
    <source>
        <dbReference type="ARBA" id="ARBA00022514"/>
    </source>
</evidence>
<keyword evidence="2 5" id="KW-0732">Signal</keyword>
<proteinExistence type="predicted"/>
<feature type="domain" description="Chemokine interleukin-8-like" evidence="3">
    <location>
        <begin position="52"/>
        <end position="106"/>
    </location>
</feature>
<dbReference type="InterPro" id="IPR036048">
    <property type="entry name" value="Interleukin_8-like_sf"/>
</dbReference>
<feature type="signal peptide" evidence="2 5">
    <location>
        <begin position="1"/>
        <end position="26"/>
    </location>
</feature>
<accession>A0AB13A9A2</accession>
<dbReference type="InterPro" id="IPR001811">
    <property type="entry name" value="Chemokine_IL8-like_dom"/>
</dbReference>
<dbReference type="Proteomes" id="UP000000437">
    <property type="component" value="Chromosome 12"/>
</dbReference>
<evidence type="ECO:0000256" key="2">
    <source>
        <dbReference type="SAM" id="SignalP"/>
    </source>
</evidence>
<reference evidence="5" key="2">
    <citation type="journal article" date="2013" name="Genes Cells">
        <title>Systematic classification of vertebrate chemokines based on conserved synteny and evolutionary history.</title>
        <authorList>
            <person name="Nomiyama H."/>
            <person name="Osada N."/>
            <person name="Yoshie O."/>
        </authorList>
    </citation>
    <scope>NUCLEOTIDE SEQUENCE</scope>
    <source>
        <strain evidence="5">Tuebingen</strain>
    </source>
</reference>
<dbReference type="CTD" id="336400"/>
<dbReference type="GeneID" id="336400"/>
<dbReference type="Pfam" id="PF00048">
    <property type="entry name" value="IL8"/>
    <property type="match status" value="1"/>
</dbReference>
<name>A0AB13A9A2_DANRE</name>
<dbReference type="GO" id="GO:0008009">
    <property type="term" value="F:chemokine activity"/>
    <property type="evidence" value="ECO:0007669"/>
    <property type="project" value="InterPro"/>
</dbReference>
<sequence length="118" mass="13157" precursor="true">MRLSSASHQMIVSSGLLLLLCVFTSGVFIPESDRIQDTSSPNKNVDARPSLCFQVLTTVEPRKNITSCYNLSKKGNCLQCVLFVDAENRMMCMDPNASWLPARLNRLKAKGVTCKEWS</sequence>
<evidence type="ECO:0000313" key="4">
    <source>
        <dbReference type="Proteomes" id="UP000000437"/>
    </source>
</evidence>
<organism evidence="4 5">
    <name type="scientific">Danio rerio</name>
    <name type="common">Zebrafish</name>
    <name type="synonym">Brachydanio rerio</name>
    <dbReference type="NCBI Taxonomy" id="7955"/>
    <lineage>
        <taxon>Eukaryota</taxon>
        <taxon>Metazoa</taxon>
        <taxon>Chordata</taxon>
        <taxon>Craniata</taxon>
        <taxon>Vertebrata</taxon>
        <taxon>Euteleostomi</taxon>
        <taxon>Actinopterygii</taxon>
        <taxon>Neopterygii</taxon>
        <taxon>Teleostei</taxon>
        <taxon>Ostariophysi</taxon>
        <taxon>Cypriniformes</taxon>
        <taxon>Danionidae</taxon>
        <taxon>Danioninae</taxon>
        <taxon>Danio</taxon>
    </lineage>
</organism>
<dbReference type="GO" id="GO:0005615">
    <property type="term" value="C:extracellular space"/>
    <property type="evidence" value="ECO:0007669"/>
    <property type="project" value="UniProtKB-KW"/>
</dbReference>
<dbReference type="AGR" id="ZFIN:ZDB-GENE-030131-8344"/>
<dbReference type="RefSeq" id="NP_001410164.1">
    <property type="nucleotide sequence ID" value="NM_001423235.1"/>
</dbReference>
<dbReference type="AlphaFoldDB" id="A0AB13A9A2"/>
<keyword evidence="4" id="KW-1185">Reference proteome</keyword>
<protein>
    <submittedName>
        <fullName evidence="5">CX chemokine ligand 34c precursor</fullName>
    </submittedName>
</protein>
<gene>
    <name evidence="5 6" type="primary">cxl34c</name>
    <name evidence="5" type="synonym">si:ch211-125g7.3</name>
    <name evidence="5" type="synonym">wu:fb09d09</name>
</gene>
<dbReference type="Gene3D" id="2.40.50.40">
    <property type="match status" value="1"/>
</dbReference>
<dbReference type="GO" id="GO:0006955">
    <property type="term" value="P:immune response"/>
    <property type="evidence" value="ECO:0007669"/>
    <property type="project" value="InterPro"/>
</dbReference>
<evidence type="ECO:0000313" key="6">
    <source>
        <dbReference type="ZFIN" id="ZDB-GENE-030131-8344"/>
    </source>
</evidence>
<dbReference type="ZFIN" id="ZDB-GENE-030131-8344">
    <property type="gene designation" value="cxl34c"/>
</dbReference>
<reference evidence="5" key="3">
    <citation type="submission" date="2025-08" db="UniProtKB">
        <authorList>
            <consortium name="RefSeq"/>
        </authorList>
    </citation>
    <scope>IDENTIFICATION</scope>
    <source>
        <strain evidence="5">Tuebingen</strain>
    </source>
</reference>
<evidence type="ECO:0000313" key="5">
    <source>
        <dbReference type="RefSeq" id="NP_001410164.1"/>
    </source>
</evidence>
<reference evidence="5" key="1">
    <citation type="journal article" date="2008" name="BMC Genomics">
        <title>Extensive expansion and diversification of the chemokine gene family in zebrafish: identification of a novel chemokine subfamily CX.</title>
        <authorList>
            <person name="Nomiyama H."/>
            <person name="Hieshima K."/>
            <person name="Osada N."/>
            <person name="Kato-Unoki Y."/>
            <person name="Otsuka-Ono K."/>
            <person name="Takegawa S."/>
            <person name="Izawa T."/>
            <person name="Yoshizawa A."/>
            <person name="Kikuchi Y."/>
            <person name="Tanase S."/>
            <person name="Miura R."/>
            <person name="Kusuda J."/>
            <person name="Nakao M."/>
            <person name="Yoshie O."/>
        </authorList>
    </citation>
    <scope>NUCLEOTIDE SEQUENCE</scope>
    <source>
        <strain evidence="5">Tuebingen</strain>
    </source>
</reference>
<dbReference type="KEGG" id="dre:336400"/>
<dbReference type="SUPFAM" id="SSF54117">
    <property type="entry name" value="Interleukin 8-like chemokines"/>
    <property type="match status" value="1"/>
</dbReference>
<feature type="chain" id="PRO_5043058473" evidence="2 5">
    <location>
        <begin position="27"/>
        <end position="118"/>
    </location>
</feature>
<evidence type="ECO:0000259" key="3">
    <source>
        <dbReference type="Pfam" id="PF00048"/>
    </source>
</evidence>